<keyword evidence="2" id="KW-1185">Reference proteome</keyword>
<comment type="caution">
    <text evidence="1">The sequence shown here is derived from an EMBL/GenBank/DDBJ whole genome shotgun (WGS) entry which is preliminary data.</text>
</comment>
<accession>A0A934N9B2</accession>
<organism evidence="1 2">
    <name type="scientific">Candidatus Nephthysia bennettiae</name>
    <dbReference type="NCBI Taxonomy" id="3127016"/>
    <lineage>
        <taxon>Bacteria</taxon>
        <taxon>Bacillati</taxon>
        <taxon>Candidatus Dormiibacterota</taxon>
        <taxon>Candidatus Dormibacteria</taxon>
        <taxon>Candidatus Dormibacterales</taxon>
        <taxon>Candidatus Dormibacteraceae</taxon>
        <taxon>Candidatus Nephthysia</taxon>
    </lineage>
</organism>
<dbReference type="EMBL" id="JAEKNR010000113">
    <property type="protein sequence ID" value="MBJ7598489.1"/>
    <property type="molecule type" value="Genomic_DNA"/>
</dbReference>
<name>A0A934N9B2_9BACT</name>
<dbReference type="AlphaFoldDB" id="A0A934N9B2"/>
<evidence type="ECO:0000313" key="1">
    <source>
        <dbReference type="EMBL" id="MBJ7598489.1"/>
    </source>
</evidence>
<dbReference type="Proteomes" id="UP000612893">
    <property type="component" value="Unassembled WGS sequence"/>
</dbReference>
<sequence>MGSATISGGAGVRMVITNSGDLTVDYSGMQPVQLQLASGSTGTGSLQGVAHAVIATNEGIITPSNYDGSGVSVNAVVHSRDGVDTPVNLPLGDVFGASIPENYTCTRASITLIRQAPLPNLAYMRQ</sequence>
<dbReference type="RefSeq" id="WP_338201533.1">
    <property type="nucleotide sequence ID" value="NZ_JAEKNR010000113.1"/>
</dbReference>
<gene>
    <name evidence="1" type="ORF">JF922_10445</name>
</gene>
<evidence type="ECO:0000313" key="2">
    <source>
        <dbReference type="Proteomes" id="UP000612893"/>
    </source>
</evidence>
<protein>
    <submittedName>
        <fullName evidence="1">Uncharacterized protein</fullName>
    </submittedName>
</protein>
<reference evidence="1" key="1">
    <citation type="submission" date="2020-10" db="EMBL/GenBank/DDBJ databases">
        <title>Ca. Dormibacterota MAGs.</title>
        <authorList>
            <person name="Montgomery K."/>
        </authorList>
    </citation>
    <scope>NUCLEOTIDE SEQUENCE [LARGE SCALE GENOMIC DNA]</scope>
    <source>
        <strain evidence="1">SC8812_S17_10</strain>
    </source>
</reference>
<proteinExistence type="predicted"/>